<dbReference type="InterPro" id="IPR011711">
    <property type="entry name" value="GntR_C"/>
</dbReference>
<dbReference type="Gene3D" id="1.10.10.10">
    <property type="entry name" value="Winged helix-like DNA-binding domain superfamily/Winged helix DNA-binding domain"/>
    <property type="match status" value="1"/>
</dbReference>
<dbReference type="Pfam" id="PF00392">
    <property type="entry name" value="GntR"/>
    <property type="match status" value="1"/>
</dbReference>
<evidence type="ECO:0000256" key="2">
    <source>
        <dbReference type="ARBA" id="ARBA00023125"/>
    </source>
</evidence>
<feature type="domain" description="HTH gntR-type" evidence="5">
    <location>
        <begin position="16"/>
        <end position="83"/>
    </location>
</feature>
<dbReference type="PROSITE" id="PS50949">
    <property type="entry name" value="HTH_GNTR"/>
    <property type="match status" value="1"/>
</dbReference>
<accession>A0A1H5GV18</accession>
<dbReference type="GO" id="GO:0003677">
    <property type="term" value="F:DNA binding"/>
    <property type="evidence" value="ECO:0007669"/>
    <property type="project" value="UniProtKB-KW"/>
</dbReference>
<dbReference type="SMART" id="SM00895">
    <property type="entry name" value="FCD"/>
    <property type="match status" value="1"/>
</dbReference>
<dbReference type="InterPro" id="IPR036390">
    <property type="entry name" value="WH_DNA-bd_sf"/>
</dbReference>
<dbReference type="Pfam" id="PF07729">
    <property type="entry name" value="FCD"/>
    <property type="match status" value="1"/>
</dbReference>
<dbReference type="OrthoDB" id="7846328at2"/>
<dbReference type="SUPFAM" id="SSF48008">
    <property type="entry name" value="GntR ligand-binding domain-like"/>
    <property type="match status" value="1"/>
</dbReference>
<keyword evidence="2 6" id="KW-0238">DNA-binding</keyword>
<dbReference type="InterPro" id="IPR036388">
    <property type="entry name" value="WH-like_DNA-bd_sf"/>
</dbReference>
<dbReference type="PANTHER" id="PTHR43537">
    <property type="entry name" value="TRANSCRIPTIONAL REGULATOR, GNTR FAMILY"/>
    <property type="match status" value="1"/>
</dbReference>
<evidence type="ECO:0000259" key="5">
    <source>
        <dbReference type="PROSITE" id="PS50949"/>
    </source>
</evidence>
<dbReference type="Gene3D" id="1.20.120.530">
    <property type="entry name" value="GntR ligand-binding domain-like"/>
    <property type="match status" value="1"/>
</dbReference>
<dbReference type="EMBL" id="FNTH01000001">
    <property type="protein sequence ID" value="SEE19344.1"/>
    <property type="molecule type" value="Genomic_DNA"/>
</dbReference>
<evidence type="ECO:0000256" key="3">
    <source>
        <dbReference type="ARBA" id="ARBA00023163"/>
    </source>
</evidence>
<reference evidence="6 7" key="1">
    <citation type="submission" date="2016-10" db="EMBL/GenBank/DDBJ databases">
        <authorList>
            <person name="de Groot N.N."/>
        </authorList>
    </citation>
    <scope>NUCLEOTIDE SEQUENCE [LARGE SCALE GENOMIC DNA]</scope>
    <source>
        <strain evidence="6 7">MT12</strain>
    </source>
</reference>
<sequence>MAGKLGSSKRLGDDYLSLHGRVIEELRQAILSRRLKPGERLVEGRLADELGVSRNPVREAIRVLESEGLVEVTARRGASVITMSDEEARETVEVRALLEGQNARLAARRREESIIKRIAAVLKQGNEAVAGRRYDLLSDLNQQFHHELAEAGRNRVLADLLKRLRERTAMLFSPTDPVRQARTWDEHAAILRAIIAGDERAAATLAAEHVMRAGADFLSSLHVPDEETSLEAASAKYGLPSGSRVDQTVTKPTRRNQQRAGTRRRKAES</sequence>
<dbReference type="RefSeq" id="WP_092124475.1">
    <property type="nucleotide sequence ID" value="NZ_FNTH01000001.1"/>
</dbReference>
<dbReference type="SMART" id="SM00345">
    <property type="entry name" value="HTH_GNTR"/>
    <property type="match status" value="1"/>
</dbReference>
<dbReference type="InterPro" id="IPR008920">
    <property type="entry name" value="TF_FadR/GntR_C"/>
</dbReference>
<dbReference type="Proteomes" id="UP000198992">
    <property type="component" value="Unassembled WGS sequence"/>
</dbReference>
<dbReference type="PANTHER" id="PTHR43537:SF24">
    <property type="entry name" value="GLUCONATE OPERON TRANSCRIPTIONAL REPRESSOR"/>
    <property type="match status" value="1"/>
</dbReference>
<name>A0A1H5GV18_9BRAD</name>
<dbReference type="InterPro" id="IPR000524">
    <property type="entry name" value="Tscrpt_reg_HTH_GntR"/>
</dbReference>
<keyword evidence="3" id="KW-0804">Transcription</keyword>
<dbReference type="PRINTS" id="PR00035">
    <property type="entry name" value="HTHGNTR"/>
</dbReference>
<gene>
    <name evidence="6" type="ORF">SAMN05444164_7238</name>
</gene>
<keyword evidence="1" id="KW-0805">Transcription regulation</keyword>
<evidence type="ECO:0000313" key="7">
    <source>
        <dbReference type="Proteomes" id="UP000198992"/>
    </source>
</evidence>
<proteinExistence type="predicted"/>
<organism evidence="6 7">
    <name type="scientific">Bradyrhizobium erythrophlei</name>
    <dbReference type="NCBI Taxonomy" id="1437360"/>
    <lineage>
        <taxon>Bacteria</taxon>
        <taxon>Pseudomonadati</taxon>
        <taxon>Pseudomonadota</taxon>
        <taxon>Alphaproteobacteria</taxon>
        <taxon>Hyphomicrobiales</taxon>
        <taxon>Nitrobacteraceae</taxon>
        <taxon>Bradyrhizobium</taxon>
    </lineage>
</organism>
<dbReference type="SUPFAM" id="SSF46785">
    <property type="entry name" value="Winged helix' DNA-binding domain"/>
    <property type="match status" value="1"/>
</dbReference>
<protein>
    <submittedName>
        <fullName evidence="6">DNA-binding transcriptional regulator, GntR family</fullName>
    </submittedName>
</protein>
<feature type="compositionally biased region" description="Basic residues" evidence="4">
    <location>
        <begin position="252"/>
        <end position="269"/>
    </location>
</feature>
<dbReference type="GO" id="GO:0003700">
    <property type="term" value="F:DNA-binding transcription factor activity"/>
    <property type="evidence" value="ECO:0007669"/>
    <property type="project" value="InterPro"/>
</dbReference>
<dbReference type="AlphaFoldDB" id="A0A1H5GV18"/>
<evidence type="ECO:0000256" key="4">
    <source>
        <dbReference type="SAM" id="MobiDB-lite"/>
    </source>
</evidence>
<evidence type="ECO:0000256" key="1">
    <source>
        <dbReference type="ARBA" id="ARBA00023015"/>
    </source>
</evidence>
<dbReference type="CDD" id="cd07377">
    <property type="entry name" value="WHTH_GntR"/>
    <property type="match status" value="1"/>
</dbReference>
<evidence type="ECO:0000313" key="6">
    <source>
        <dbReference type="EMBL" id="SEE19344.1"/>
    </source>
</evidence>
<feature type="region of interest" description="Disordered" evidence="4">
    <location>
        <begin position="229"/>
        <end position="269"/>
    </location>
</feature>